<gene>
    <name evidence="3" type="ORF">B5D07_11190</name>
    <name evidence="2" type="ORF">LRLP16767_LR3C6_00185</name>
</gene>
<sequence length="216" mass="25413">MLSKLKKKYINKDSKDYLTFSGRVFFKYNLCPGFVLCSLFFLFAAMVDHVARKGDLELVVFFAVLAIIAWLIGARARNYSFTNMLQNDIQEDNIEKLIIELKREREKRINSVIICIKWLLWIISFLIVDSFADDIRQLFSLHTLTSYVAIIELLFLLMFLLFVFQKWVYKLTLIFKGIIKYVTIFIKYLVNNGMFVSGYVDLTVIERGLYQKKCIS</sequence>
<proteinExistence type="predicted"/>
<keyword evidence="1" id="KW-0472">Membrane</keyword>
<keyword evidence="1" id="KW-1133">Transmembrane helix</keyword>
<evidence type="ECO:0000256" key="1">
    <source>
        <dbReference type="SAM" id="Phobius"/>
    </source>
</evidence>
<evidence type="ECO:0000313" key="4">
    <source>
        <dbReference type="Proteomes" id="UP000189795"/>
    </source>
</evidence>
<dbReference type="EMBL" id="LN887317">
    <property type="protein sequence ID" value="CUR38233.1"/>
    <property type="molecule type" value="Genomic_DNA"/>
</dbReference>
<feature type="transmembrane region" description="Helical" evidence="1">
    <location>
        <begin position="171"/>
        <end position="190"/>
    </location>
</feature>
<dbReference type="EMBL" id="MWVS01000133">
    <property type="protein sequence ID" value="OPG86768.1"/>
    <property type="molecule type" value="Genomic_DNA"/>
</dbReference>
<reference evidence="2" key="1">
    <citation type="submission" date="2015-10" db="EMBL/GenBank/DDBJ databases">
        <authorList>
            <person name="Gilbert D.G."/>
        </authorList>
    </citation>
    <scope>NUCLEOTIDE SEQUENCE</scope>
    <source>
        <strain evidence="2">3c6</strain>
    </source>
</reference>
<keyword evidence="1" id="KW-0812">Transmembrane</keyword>
<reference evidence="3 4" key="2">
    <citation type="submission" date="2017-03" db="EMBL/GenBank/DDBJ databases">
        <title>Antibiotic resistance of probiotic microorganisms.</title>
        <authorList>
            <person name="Sanudo A.I."/>
            <person name="Olivares M."/>
            <person name="Banuelos O."/>
        </authorList>
    </citation>
    <scope>NUCLEOTIDE SEQUENCE [LARGE SCALE GENOMIC DNA]</scope>
    <source>
        <strain evidence="3 4">CECT8605</strain>
    </source>
</reference>
<feature type="transmembrane region" description="Helical" evidence="1">
    <location>
        <begin position="25"/>
        <end position="46"/>
    </location>
</feature>
<dbReference type="RefSeq" id="WP_003672065.1">
    <property type="nucleotide sequence ID" value="NZ_CAKMAK010000030.1"/>
</dbReference>
<dbReference type="Proteomes" id="UP000189795">
    <property type="component" value="Unassembled WGS sequence"/>
</dbReference>
<feature type="transmembrane region" description="Helical" evidence="1">
    <location>
        <begin position="112"/>
        <end position="132"/>
    </location>
</feature>
<evidence type="ECO:0000313" key="2">
    <source>
        <dbReference type="EMBL" id="CUR38233.1"/>
    </source>
</evidence>
<feature type="transmembrane region" description="Helical" evidence="1">
    <location>
        <begin position="58"/>
        <end position="76"/>
    </location>
</feature>
<protein>
    <submittedName>
        <fullName evidence="2">Uncharacterized protein</fullName>
    </submittedName>
</protein>
<feature type="transmembrane region" description="Helical" evidence="1">
    <location>
        <begin position="144"/>
        <end position="164"/>
    </location>
</feature>
<accession>A0A0U5F127</accession>
<organism evidence="2">
    <name type="scientific">Limosilactobacillus reuteri</name>
    <name type="common">Lactobacillus reuteri</name>
    <dbReference type="NCBI Taxonomy" id="1598"/>
    <lineage>
        <taxon>Bacteria</taxon>
        <taxon>Bacillati</taxon>
        <taxon>Bacillota</taxon>
        <taxon>Bacilli</taxon>
        <taxon>Lactobacillales</taxon>
        <taxon>Lactobacillaceae</taxon>
        <taxon>Limosilactobacillus</taxon>
    </lineage>
</organism>
<name>A0A0U5F127_LIMRT</name>
<evidence type="ECO:0000313" key="3">
    <source>
        <dbReference type="EMBL" id="OPG86768.1"/>
    </source>
</evidence>
<dbReference type="AlphaFoldDB" id="A0A0U5F127"/>